<organism evidence="3 4">
    <name type="scientific">Tetrabaena socialis</name>
    <dbReference type="NCBI Taxonomy" id="47790"/>
    <lineage>
        <taxon>Eukaryota</taxon>
        <taxon>Viridiplantae</taxon>
        <taxon>Chlorophyta</taxon>
        <taxon>core chlorophytes</taxon>
        <taxon>Chlorophyceae</taxon>
        <taxon>CS clade</taxon>
        <taxon>Chlamydomonadales</taxon>
        <taxon>Tetrabaenaceae</taxon>
        <taxon>Tetrabaena</taxon>
    </lineage>
</organism>
<comment type="caution">
    <text evidence="3">The sequence shown here is derived from an EMBL/GenBank/DDBJ whole genome shotgun (WGS) entry which is preliminary data.</text>
</comment>
<keyword evidence="2" id="KW-1133">Transmembrane helix</keyword>
<accession>A0A2J7ZYX8</accession>
<keyword evidence="4" id="KW-1185">Reference proteome</keyword>
<name>A0A2J7ZYX8_9CHLO</name>
<evidence type="ECO:0000256" key="2">
    <source>
        <dbReference type="SAM" id="Phobius"/>
    </source>
</evidence>
<protein>
    <submittedName>
        <fullName evidence="3">Uncharacterized protein</fullName>
    </submittedName>
</protein>
<keyword evidence="2" id="KW-0472">Membrane</keyword>
<evidence type="ECO:0000256" key="1">
    <source>
        <dbReference type="SAM" id="MobiDB-lite"/>
    </source>
</evidence>
<dbReference type="Proteomes" id="UP000236333">
    <property type="component" value="Unassembled WGS sequence"/>
</dbReference>
<dbReference type="EMBL" id="PGGS01000304">
    <property type="protein sequence ID" value="PNH05456.1"/>
    <property type="molecule type" value="Genomic_DNA"/>
</dbReference>
<feature type="region of interest" description="Disordered" evidence="1">
    <location>
        <begin position="1"/>
        <end position="48"/>
    </location>
</feature>
<gene>
    <name evidence="3" type="ORF">TSOC_008281</name>
</gene>
<sequence length="108" mass="11178">MRRALAAPTGRSAGLGRAGIAPTSPRALFGPKKVENKSASGTNASTNATSGVQLVGGVIVAVAAASMLITTPLIQRLDALDRAQQLRFLELTTGLDELKTLLQSIPLR</sequence>
<evidence type="ECO:0000313" key="3">
    <source>
        <dbReference type="EMBL" id="PNH05456.1"/>
    </source>
</evidence>
<proteinExistence type="predicted"/>
<feature type="compositionally biased region" description="Polar residues" evidence="1">
    <location>
        <begin position="37"/>
        <end position="48"/>
    </location>
</feature>
<dbReference type="AlphaFoldDB" id="A0A2J7ZYX8"/>
<reference evidence="3 4" key="1">
    <citation type="journal article" date="2017" name="Mol. Biol. Evol.">
        <title>The 4-celled Tetrabaena socialis nuclear genome reveals the essential components for genetic control of cell number at the origin of multicellularity in the volvocine lineage.</title>
        <authorList>
            <person name="Featherston J."/>
            <person name="Arakaki Y."/>
            <person name="Hanschen E.R."/>
            <person name="Ferris P.J."/>
            <person name="Michod R.E."/>
            <person name="Olson B.J.S.C."/>
            <person name="Nozaki H."/>
            <person name="Durand P.M."/>
        </authorList>
    </citation>
    <scope>NUCLEOTIDE SEQUENCE [LARGE SCALE GENOMIC DNA]</scope>
    <source>
        <strain evidence="3 4">NIES-571</strain>
    </source>
</reference>
<evidence type="ECO:0000313" key="4">
    <source>
        <dbReference type="Proteomes" id="UP000236333"/>
    </source>
</evidence>
<keyword evidence="2" id="KW-0812">Transmembrane</keyword>
<feature type="transmembrane region" description="Helical" evidence="2">
    <location>
        <begin position="54"/>
        <end position="74"/>
    </location>
</feature>